<reference evidence="2 3" key="1">
    <citation type="submission" date="2020-08" db="EMBL/GenBank/DDBJ databases">
        <title>Functional genomics of gut bacteria from endangered species of beetles.</title>
        <authorList>
            <person name="Carlos-Shanley C."/>
        </authorList>
    </citation>
    <scope>NUCLEOTIDE SEQUENCE [LARGE SCALE GENOMIC DNA]</scope>
    <source>
        <strain evidence="2 3">S00179</strain>
    </source>
</reference>
<gene>
    <name evidence="2" type="ORF">HNP46_007143</name>
</gene>
<sequence>MLDHLTGQHVQGMVLLEACRQMFLAVTEQFHLDDYESPKRYFVLNEMNVRYTAFAFPLPAQIRYRVLDKQRPRPDRVDIHAEMEVWQGEQPVTGVTVKFTVMDAEKLGKREAKLASRAVSTHVNTLRRRLNMIPHSEA</sequence>
<protein>
    <submittedName>
        <fullName evidence="2">Acyl-CoA thioesterase FadM</fullName>
    </submittedName>
</protein>
<accession>A0A7W7P4L5</accession>
<name>A0A7W7P4L5_PSENT</name>
<evidence type="ECO:0000313" key="2">
    <source>
        <dbReference type="EMBL" id="MBB4868223.1"/>
    </source>
</evidence>
<dbReference type="InterPro" id="IPR005509">
    <property type="entry name" value="AfsA_hotdog_dom"/>
</dbReference>
<organism evidence="2 3">
    <name type="scientific">Pseudomonas nitroreducens</name>
    <dbReference type="NCBI Taxonomy" id="46680"/>
    <lineage>
        <taxon>Bacteria</taxon>
        <taxon>Pseudomonadati</taxon>
        <taxon>Pseudomonadota</taxon>
        <taxon>Gammaproteobacteria</taxon>
        <taxon>Pseudomonadales</taxon>
        <taxon>Pseudomonadaceae</taxon>
        <taxon>Pseudomonas</taxon>
    </lineage>
</organism>
<dbReference type="Pfam" id="PF03756">
    <property type="entry name" value="AfsA"/>
    <property type="match status" value="1"/>
</dbReference>
<dbReference type="EMBL" id="JACHLI010000065">
    <property type="protein sequence ID" value="MBB4868223.1"/>
    <property type="molecule type" value="Genomic_DNA"/>
</dbReference>
<feature type="domain" description="A-factor biosynthesis hotdog" evidence="1">
    <location>
        <begin position="3"/>
        <end position="100"/>
    </location>
</feature>
<dbReference type="Proteomes" id="UP000566995">
    <property type="component" value="Unassembled WGS sequence"/>
</dbReference>
<comment type="caution">
    <text evidence="2">The sequence shown here is derived from an EMBL/GenBank/DDBJ whole genome shotgun (WGS) entry which is preliminary data.</text>
</comment>
<evidence type="ECO:0000313" key="3">
    <source>
        <dbReference type="Proteomes" id="UP000566995"/>
    </source>
</evidence>
<evidence type="ECO:0000259" key="1">
    <source>
        <dbReference type="Pfam" id="PF03756"/>
    </source>
</evidence>
<proteinExistence type="predicted"/>
<dbReference type="AlphaFoldDB" id="A0A7W7P4L5"/>